<feature type="active site" evidence="9">
    <location>
        <position position="139"/>
    </location>
</feature>
<comment type="pathway">
    <text evidence="9">Protein modification; lipoprotein biosynthesis (signal peptide cleavage).</text>
</comment>
<evidence type="ECO:0000256" key="4">
    <source>
        <dbReference type="ARBA" id="ARBA00022692"/>
    </source>
</evidence>
<name>A0A840IHE7_9ACTN</name>
<dbReference type="RefSeq" id="WP_183343365.1">
    <property type="nucleotide sequence ID" value="NZ_JACHNU010000004.1"/>
</dbReference>
<organism evidence="12 13">
    <name type="scientific">Conexibacter arvalis</name>
    <dbReference type="NCBI Taxonomy" id="912552"/>
    <lineage>
        <taxon>Bacteria</taxon>
        <taxon>Bacillati</taxon>
        <taxon>Actinomycetota</taxon>
        <taxon>Thermoleophilia</taxon>
        <taxon>Solirubrobacterales</taxon>
        <taxon>Conexibacteraceae</taxon>
        <taxon>Conexibacter</taxon>
    </lineage>
</organism>
<keyword evidence="2 9" id="KW-1003">Cell membrane</keyword>
<evidence type="ECO:0000256" key="1">
    <source>
        <dbReference type="ARBA" id="ARBA00006139"/>
    </source>
</evidence>
<dbReference type="InterPro" id="IPR001872">
    <property type="entry name" value="Peptidase_A8"/>
</dbReference>
<dbReference type="EMBL" id="JACHNU010000004">
    <property type="protein sequence ID" value="MBB4663651.1"/>
    <property type="molecule type" value="Genomic_DNA"/>
</dbReference>
<gene>
    <name evidence="9" type="primary">lspA</name>
    <name evidence="12" type="ORF">BDZ31_003246</name>
</gene>
<dbReference type="UniPathway" id="UPA00665"/>
<feature type="transmembrane region" description="Helical" evidence="9">
    <location>
        <begin position="63"/>
        <end position="91"/>
    </location>
</feature>
<evidence type="ECO:0000256" key="11">
    <source>
        <dbReference type="RuleBase" id="RU004181"/>
    </source>
</evidence>
<sequence length="161" mass="16678">MSAAAASTAGTARGSWLKVAVVMAVVLLLDQVTKAIVRGDVAVGERNEVLPFLSIGHVHNDGVAFGFLGGGGTIVLVIVLAAITALVVFFARNAGRPLMWLPTGLLLGGALGNLIDRVHQGYVTDFIQLPSFPSFNVADMAVTFGVIALVIVLELNARAQG</sequence>
<evidence type="ECO:0000256" key="2">
    <source>
        <dbReference type="ARBA" id="ARBA00022475"/>
    </source>
</evidence>
<comment type="catalytic activity">
    <reaction evidence="9 10">
        <text>Release of signal peptides from bacterial membrane prolipoproteins. Hydrolyzes -Xaa-Yaa-Zaa-|-(S,diacylglyceryl)Cys-, in which Xaa is hydrophobic (preferably Leu), and Yaa (Ala or Ser) and Zaa (Gly or Ala) have small, neutral side chains.</text>
        <dbReference type="EC" id="3.4.23.36"/>
    </reaction>
</comment>
<keyword evidence="5 9" id="KW-0064">Aspartyl protease</keyword>
<evidence type="ECO:0000313" key="13">
    <source>
        <dbReference type="Proteomes" id="UP000585272"/>
    </source>
</evidence>
<dbReference type="Proteomes" id="UP000585272">
    <property type="component" value="Unassembled WGS sequence"/>
</dbReference>
<evidence type="ECO:0000256" key="9">
    <source>
        <dbReference type="HAMAP-Rule" id="MF_00161"/>
    </source>
</evidence>
<keyword evidence="6 9" id="KW-0378">Hydrolase</keyword>
<dbReference type="NCBIfam" id="TIGR00077">
    <property type="entry name" value="lspA"/>
    <property type="match status" value="1"/>
</dbReference>
<evidence type="ECO:0000256" key="5">
    <source>
        <dbReference type="ARBA" id="ARBA00022750"/>
    </source>
</evidence>
<dbReference type="GO" id="GO:0004190">
    <property type="term" value="F:aspartic-type endopeptidase activity"/>
    <property type="evidence" value="ECO:0007669"/>
    <property type="project" value="UniProtKB-UniRule"/>
</dbReference>
<comment type="caution">
    <text evidence="9">Lacks conserved residue(s) required for the propagation of feature annotation.</text>
</comment>
<keyword evidence="3 9" id="KW-0645">Protease</keyword>
<dbReference type="EC" id="3.4.23.36" evidence="9"/>
<dbReference type="PANTHER" id="PTHR33695">
    <property type="entry name" value="LIPOPROTEIN SIGNAL PEPTIDASE"/>
    <property type="match status" value="1"/>
</dbReference>
<protein>
    <recommendedName>
        <fullName evidence="9">Lipoprotein signal peptidase</fullName>
        <ecNumber evidence="9">3.4.23.36</ecNumber>
    </recommendedName>
    <alternativeName>
        <fullName evidence="9">Prolipoprotein signal peptidase</fullName>
    </alternativeName>
    <alternativeName>
        <fullName evidence="9">Signal peptidase II</fullName>
        <shortName evidence="9">SPase II</shortName>
    </alternativeName>
</protein>
<dbReference type="AlphaFoldDB" id="A0A840IHE7"/>
<dbReference type="Pfam" id="PF01252">
    <property type="entry name" value="Peptidase_A8"/>
    <property type="match status" value="1"/>
</dbReference>
<evidence type="ECO:0000256" key="8">
    <source>
        <dbReference type="ARBA" id="ARBA00023136"/>
    </source>
</evidence>
<comment type="similarity">
    <text evidence="1 9 11">Belongs to the peptidase A8 family.</text>
</comment>
<keyword evidence="13" id="KW-1185">Reference proteome</keyword>
<comment type="caution">
    <text evidence="12">The sequence shown here is derived from an EMBL/GenBank/DDBJ whole genome shotgun (WGS) entry which is preliminary data.</text>
</comment>
<keyword evidence="7 9" id="KW-1133">Transmembrane helix</keyword>
<feature type="active site" evidence="9">
    <location>
        <position position="125"/>
    </location>
</feature>
<evidence type="ECO:0000256" key="3">
    <source>
        <dbReference type="ARBA" id="ARBA00022670"/>
    </source>
</evidence>
<keyword evidence="8 9" id="KW-0472">Membrane</keyword>
<keyword evidence="4 9" id="KW-0812">Transmembrane</keyword>
<evidence type="ECO:0000256" key="6">
    <source>
        <dbReference type="ARBA" id="ARBA00022801"/>
    </source>
</evidence>
<dbReference type="HAMAP" id="MF_00161">
    <property type="entry name" value="LspA"/>
    <property type="match status" value="1"/>
</dbReference>
<dbReference type="PANTHER" id="PTHR33695:SF1">
    <property type="entry name" value="LIPOPROTEIN SIGNAL PEPTIDASE"/>
    <property type="match status" value="1"/>
</dbReference>
<proteinExistence type="inferred from homology"/>
<accession>A0A840IHE7</accession>
<comment type="function">
    <text evidence="9 10">This protein specifically catalyzes the removal of signal peptides from prolipoproteins.</text>
</comment>
<evidence type="ECO:0000256" key="10">
    <source>
        <dbReference type="RuleBase" id="RU000594"/>
    </source>
</evidence>
<evidence type="ECO:0000313" key="12">
    <source>
        <dbReference type="EMBL" id="MBB4663651.1"/>
    </source>
</evidence>
<dbReference type="GO" id="GO:0006508">
    <property type="term" value="P:proteolysis"/>
    <property type="evidence" value="ECO:0007669"/>
    <property type="project" value="UniProtKB-KW"/>
</dbReference>
<feature type="transmembrane region" description="Helical" evidence="9">
    <location>
        <begin position="135"/>
        <end position="155"/>
    </location>
</feature>
<dbReference type="GO" id="GO:0005886">
    <property type="term" value="C:plasma membrane"/>
    <property type="evidence" value="ECO:0007669"/>
    <property type="project" value="UniProtKB-SubCell"/>
</dbReference>
<dbReference type="PROSITE" id="PS00855">
    <property type="entry name" value="SPASE_II"/>
    <property type="match status" value="1"/>
</dbReference>
<reference evidence="12 13" key="1">
    <citation type="submission" date="2020-08" db="EMBL/GenBank/DDBJ databases">
        <title>Genomic Encyclopedia of Archaeal and Bacterial Type Strains, Phase II (KMG-II): from individual species to whole genera.</title>
        <authorList>
            <person name="Goeker M."/>
        </authorList>
    </citation>
    <scope>NUCLEOTIDE SEQUENCE [LARGE SCALE GENOMIC DNA]</scope>
    <source>
        <strain evidence="12 13">DSM 23288</strain>
    </source>
</reference>
<comment type="subcellular location">
    <subcellularLocation>
        <location evidence="9">Cell membrane</location>
        <topology evidence="9">Multi-pass membrane protein</topology>
    </subcellularLocation>
</comment>
<feature type="transmembrane region" description="Helical" evidence="9">
    <location>
        <begin position="98"/>
        <end position="115"/>
    </location>
</feature>
<evidence type="ECO:0000256" key="7">
    <source>
        <dbReference type="ARBA" id="ARBA00022989"/>
    </source>
</evidence>
<dbReference type="PRINTS" id="PR00781">
    <property type="entry name" value="LIPOSIGPTASE"/>
</dbReference>